<dbReference type="Gene3D" id="2.115.10.20">
    <property type="entry name" value="Glycosyl hydrolase domain, family 43"/>
    <property type="match status" value="1"/>
</dbReference>
<dbReference type="InterPro" id="IPR013320">
    <property type="entry name" value="ConA-like_dom_sf"/>
</dbReference>
<evidence type="ECO:0000313" key="8">
    <source>
        <dbReference type="EMBL" id="AWK05832.1"/>
    </source>
</evidence>
<dbReference type="GO" id="GO:0004575">
    <property type="term" value="F:sucrose alpha-glucosidase activity"/>
    <property type="evidence" value="ECO:0007669"/>
    <property type="project" value="TreeGrafter"/>
</dbReference>
<dbReference type="EMBL" id="CP029255">
    <property type="protein sequence ID" value="AWK05832.1"/>
    <property type="molecule type" value="Genomic_DNA"/>
</dbReference>
<dbReference type="KEGG" id="fcr:HYN56_16970"/>
<keyword evidence="9" id="KW-1185">Reference proteome</keyword>
<dbReference type="PANTHER" id="PTHR42800:SF1">
    <property type="entry name" value="EXOINULINASE INUD (AFU_ORTHOLOGUE AFUA_5G00480)"/>
    <property type="match status" value="1"/>
</dbReference>
<dbReference type="AlphaFoldDB" id="A0A2S1YPA0"/>
<dbReference type="SUPFAM" id="SSF75005">
    <property type="entry name" value="Arabinanase/levansucrase/invertase"/>
    <property type="match status" value="1"/>
</dbReference>
<dbReference type="PROSITE" id="PS00609">
    <property type="entry name" value="GLYCOSYL_HYDROL_F32"/>
    <property type="match status" value="1"/>
</dbReference>
<evidence type="ECO:0000256" key="4">
    <source>
        <dbReference type="RuleBase" id="RU362110"/>
    </source>
</evidence>
<accession>A0A2S1YPA0</accession>
<keyword evidence="3 4" id="KW-0326">Glycosidase</keyword>
<dbReference type="GO" id="GO:0005987">
    <property type="term" value="P:sucrose catabolic process"/>
    <property type="evidence" value="ECO:0007669"/>
    <property type="project" value="TreeGrafter"/>
</dbReference>
<dbReference type="Pfam" id="PF00251">
    <property type="entry name" value="Glyco_hydro_32N"/>
    <property type="match status" value="1"/>
</dbReference>
<reference evidence="8 9" key="1">
    <citation type="submission" date="2018-05" db="EMBL/GenBank/DDBJ databases">
        <title>Genome sequencing of Flavobacterium sp. HYN0056.</title>
        <authorList>
            <person name="Yi H."/>
            <person name="Baek C."/>
        </authorList>
    </citation>
    <scope>NUCLEOTIDE SEQUENCE [LARGE SCALE GENOMIC DNA]</scope>
    <source>
        <strain evidence="8 9">HYN0056</strain>
    </source>
</reference>
<dbReference type="InterPro" id="IPR023296">
    <property type="entry name" value="Glyco_hydro_beta-prop_sf"/>
</dbReference>
<proteinExistence type="inferred from homology"/>
<feature type="signal peptide" evidence="5">
    <location>
        <begin position="1"/>
        <end position="29"/>
    </location>
</feature>
<dbReference type="InterPro" id="IPR013189">
    <property type="entry name" value="Glyco_hydro_32_C"/>
</dbReference>
<dbReference type="SUPFAM" id="SSF49899">
    <property type="entry name" value="Concanavalin A-like lectins/glucanases"/>
    <property type="match status" value="1"/>
</dbReference>
<dbReference type="Gene3D" id="2.60.120.560">
    <property type="entry name" value="Exo-inulinase, domain 1"/>
    <property type="match status" value="1"/>
</dbReference>
<dbReference type="GO" id="GO:0005737">
    <property type="term" value="C:cytoplasm"/>
    <property type="evidence" value="ECO:0007669"/>
    <property type="project" value="TreeGrafter"/>
</dbReference>
<dbReference type="RefSeq" id="WP_109193265.1">
    <property type="nucleotide sequence ID" value="NZ_CP029255.1"/>
</dbReference>
<dbReference type="SMART" id="SM00640">
    <property type="entry name" value="Glyco_32"/>
    <property type="match status" value="1"/>
</dbReference>
<dbReference type="OrthoDB" id="9759709at2"/>
<evidence type="ECO:0000256" key="2">
    <source>
        <dbReference type="ARBA" id="ARBA00022801"/>
    </source>
</evidence>
<gene>
    <name evidence="8" type="ORF">HYN56_16970</name>
</gene>
<evidence type="ECO:0000313" key="9">
    <source>
        <dbReference type="Proteomes" id="UP000245250"/>
    </source>
</evidence>
<keyword evidence="5" id="KW-0732">Signal</keyword>
<evidence type="ECO:0000256" key="1">
    <source>
        <dbReference type="ARBA" id="ARBA00009902"/>
    </source>
</evidence>
<protein>
    <submittedName>
        <fullName evidence="8">Glycosyl hydrolase family 32</fullName>
    </submittedName>
</protein>
<evidence type="ECO:0000256" key="3">
    <source>
        <dbReference type="ARBA" id="ARBA00023295"/>
    </source>
</evidence>
<organism evidence="8 9">
    <name type="scientific">Flavobacterium crocinum</name>
    <dbReference type="NCBI Taxonomy" id="2183896"/>
    <lineage>
        <taxon>Bacteria</taxon>
        <taxon>Pseudomonadati</taxon>
        <taxon>Bacteroidota</taxon>
        <taxon>Flavobacteriia</taxon>
        <taxon>Flavobacteriales</taxon>
        <taxon>Flavobacteriaceae</taxon>
        <taxon>Flavobacterium</taxon>
    </lineage>
</organism>
<evidence type="ECO:0000259" key="7">
    <source>
        <dbReference type="Pfam" id="PF08244"/>
    </source>
</evidence>
<feature type="domain" description="Glycosyl hydrolase family 32 C-terminal" evidence="7">
    <location>
        <begin position="380"/>
        <end position="529"/>
    </location>
</feature>
<name>A0A2S1YPA0_9FLAO</name>
<keyword evidence="2 4" id="KW-0378">Hydrolase</keyword>
<dbReference type="Proteomes" id="UP000245250">
    <property type="component" value="Chromosome"/>
</dbReference>
<dbReference type="InterPro" id="IPR001362">
    <property type="entry name" value="Glyco_hydro_32"/>
</dbReference>
<dbReference type="PANTHER" id="PTHR42800">
    <property type="entry name" value="EXOINULINASE INUD (AFU_ORTHOLOGUE AFUA_5G00480)"/>
    <property type="match status" value="1"/>
</dbReference>
<dbReference type="CDD" id="cd18622">
    <property type="entry name" value="GH32_Inu-like"/>
    <property type="match status" value="1"/>
</dbReference>
<evidence type="ECO:0000259" key="6">
    <source>
        <dbReference type="Pfam" id="PF00251"/>
    </source>
</evidence>
<dbReference type="Pfam" id="PF08244">
    <property type="entry name" value="Glyco_hydro_32C"/>
    <property type="match status" value="1"/>
</dbReference>
<sequence length="538" mass="60632">MKSKKHLPLALYSAALLSIVGLKPSSATAQTSAVTVSNTAEEQMYRPNFHFTPKKGWMNDPNGMFFANGYYHLFYQHYPDGNTWGPMHWGHAISKDLIKWEEQPIALYPDKDKYIFSGSAVVDTHNTSGLGTGKAAPIVAIYTLHDMTKEKAGKIDVEQQDIAFSNDNGFTWQKFEEGNPVVKNPGIRDFRDPKVSWDETHKQWIMALAAQDRIHFYKSANLKNWEFASEFGKNIGAHGGVWECPDFFEIKVEGTKETKWVLIVNLNPGGPNGGSGVQYFVGDFDGKTFTMDTTFAERVNNEKAVWADYGKDNYAGVTWNNVPTSDGRRLFIGWMSNWDYAQQVPTTTWRSSTTIPRELKLVKKGNHYNLVSTPVKEINNYVSKTIKTKSANGKGTLSLIENGKIDLTQAILSLDLKNLKQEDYTFTLSNTNGESLSFGLNNKENYLFVDRSKAGKIDFSDKFALPVSKAFLEGSQKSAAFKIILDKTSIEIFYNNGEKVMTEIFFLNKPFSALSISSKEKIEINNFKIQELNFSKSH</sequence>
<dbReference type="InterPro" id="IPR018053">
    <property type="entry name" value="Glyco_hydro_32_AS"/>
</dbReference>
<evidence type="ECO:0000256" key="5">
    <source>
        <dbReference type="SAM" id="SignalP"/>
    </source>
</evidence>
<feature type="domain" description="Glycosyl hydrolase family 32 N-terminal" evidence="6">
    <location>
        <begin position="50"/>
        <end position="374"/>
    </location>
</feature>
<feature type="chain" id="PRO_5015546189" evidence="5">
    <location>
        <begin position="30"/>
        <end position="538"/>
    </location>
</feature>
<dbReference type="InterPro" id="IPR013148">
    <property type="entry name" value="Glyco_hydro_32_N"/>
</dbReference>
<comment type="similarity">
    <text evidence="1 4">Belongs to the glycosyl hydrolase 32 family.</text>
</comment>